<dbReference type="Gene3D" id="2.60.120.1440">
    <property type="match status" value="1"/>
</dbReference>
<dbReference type="PANTHER" id="PTHR30273">
    <property type="entry name" value="PERIPLASMIC SIGNAL SENSOR AND SIGMA FACTOR ACTIVATOR FECR-RELATED"/>
    <property type="match status" value="1"/>
</dbReference>
<dbReference type="PANTHER" id="PTHR30273:SF2">
    <property type="entry name" value="PROTEIN FECR"/>
    <property type="match status" value="1"/>
</dbReference>
<dbReference type="GO" id="GO:0016989">
    <property type="term" value="F:sigma factor antagonist activity"/>
    <property type="evidence" value="ECO:0007669"/>
    <property type="project" value="TreeGrafter"/>
</dbReference>
<dbReference type="EMBL" id="JPIT01000032">
    <property type="protein sequence ID" value="KIO43312.1"/>
    <property type="molecule type" value="Genomic_DNA"/>
</dbReference>
<dbReference type="Pfam" id="PF04773">
    <property type="entry name" value="FecR"/>
    <property type="match status" value="1"/>
</dbReference>
<evidence type="ECO:0000313" key="4">
    <source>
        <dbReference type="EMBL" id="KIO43312.1"/>
    </source>
</evidence>
<evidence type="ECO:0000259" key="3">
    <source>
        <dbReference type="Pfam" id="PF16344"/>
    </source>
</evidence>
<keyword evidence="1" id="KW-0472">Membrane</keyword>
<feature type="transmembrane region" description="Helical" evidence="1">
    <location>
        <begin position="78"/>
        <end position="99"/>
    </location>
</feature>
<dbReference type="Proteomes" id="UP000031937">
    <property type="component" value="Unassembled WGS sequence"/>
</dbReference>
<feature type="domain" description="Protein FecR C-terminal" evidence="3">
    <location>
        <begin position="318"/>
        <end position="387"/>
    </location>
</feature>
<evidence type="ECO:0000313" key="6">
    <source>
        <dbReference type="Proteomes" id="UP000031937"/>
    </source>
</evidence>
<evidence type="ECO:0000313" key="7">
    <source>
        <dbReference type="Proteomes" id="UP000031980"/>
    </source>
</evidence>
<keyword evidence="1" id="KW-1133">Transmembrane helix</keyword>
<protein>
    <submittedName>
        <fullName evidence="5">Uncharacterized protein</fullName>
    </submittedName>
</protein>
<name>A0A0C3NFV5_9PORP</name>
<dbReference type="InterPro" id="IPR032508">
    <property type="entry name" value="FecR_C"/>
</dbReference>
<comment type="caution">
    <text evidence="5">The sequence shown here is derived from an EMBL/GenBank/DDBJ whole genome shotgun (WGS) entry which is preliminary data.</text>
</comment>
<sequence length="390" mass="44989">MNYNDQDIEFAYRILNHRKELHEEEITAWLKNPEHLKLLDEIAAIRQSFSSQDFEIIKEEVHSRLLQSIQKQQSYRHMIRWSVAASILIVIGLLANQVINRSIEKECVTLKTPIAAITPGEVKAQLILPDGKVTKLKSTNQRVEVPFVQGIKNDSLLGLSYKQVHINDINLAESEIYSTLVVPTGGFYPLELSDGTRVWLNSESELRFPVKFLSDKRQVTLKGEAYFTVKKDSTKPFIVHIENASVEVLGTTFNINTYGDDENIYTTLVNGSVRFVSEKNKQEIILKPGMQSVMNTRTGNTDIRHVDVQDYISWKEGRFVFHSMTLESIMQQLRRWYDIQVFYQNPEIKQYEFKGVINRDMDLDKVLNIISETTNIAFNINGRTITISKR</sequence>
<feature type="domain" description="FecR protein" evidence="2">
    <location>
        <begin position="179"/>
        <end position="274"/>
    </location>
</feature>
<dbReference type="AlphaFoldDB" id="A0A0C3NFV5"/>
<keyword evidence="1" id="KW-0812">Transmembrane</keyword>
<evidence type="ECO:0000259" key="2">
    <source>
        <dbReference type="Pfam" id="PF04773"/>
    </source>
</evidence>
<reference evidence="4 6" key="2">
    <citation type="submission" date="2014-07" db="EMBL/GenBank/DDBJ databases">
        <title>Porphyromonadaceae bacterium OUH 334697 = ATCC BAA-2682 = DSM 28341 draft genome.</title>
        <authorList>
            <person name="Sydenham T.V."/>
            <person name="Hasman H."/>
            <person name="Justesen U.S."/>
        </authorList>
    </citation>
    <scope>NUCLEOTIDE SEQUENCE [LARGE SCALE GENOMIC DNA]</scope>
    <source>
        <strain evidence="4 6">OUH 334697</strain>
    </source>
</reference>
<dbReference type="Proteomes" id="UP000031980">
    <property type="component" value="Unassembled WGS sequence"/>
</dbReference>
<dbReference type="Gene3D" id="3.55.50.30">
    <property type="match status" value="1"/>
</dbReference>
<dbReference type="OrthoDB" id="698019at2"/>
<dbReference type="InterPro" id="IPR012373">
    <property type="entry name" value="Ferrdict_sens_TM"/>
</dbReference>
<keyword evidence="7" id="KW-1185">Reference proteome</keyword>
<dbReference type="Pfam" id="PF16344">
    <property type="entry name" value="FecR_C"/>
    <property type="match status" value="1"/>
</dbReference>
<evidence type="ECO:0000256" key="1">
    <source>
        <dbReference type="SAM" id="Phobius"/>
    </source>
</evidence>
<reference evidence="5 7" key="1">
    <citation type="submission" date="2014-07" db="EMBL/GenBank/DDBJ databases">
        <title>Porphyromonadaceae bacterium OUH 308042 = ATCC BAA-2681 = DSM 28342 draft genome.</title>
        <authorList>
            <person name="Sydenham T.V."/>
            <person name="Hasman H."/>
            <person name="Justensen U.S."/>
        </authorList>
    </citation>
    <scope>NUCLEOTIDE SEQUENCE [LARGE SCALE GENOMIC DNA]</scope>
    <source>
        <strain evidence="5 7">OUH 308042</strain>
    </source>
</reference>
<accession>A0A0C3NFV5</accession>
<dbReference type="EMBL" id="JPIU01000038">
    <property type="protein sequence ID" value="KIO45022.1"/>
    <property type="molecule type" value="Genomic_DNA"/>
</dbReference>
<dbReference type="RefSeq" id="WP_041504411.1">
    <property type="nucleotide sequence ID" value="NZ_JPIT01000032.1"/>
</dbReference>
<dbReference type="FunFam" id="2.60.120.1440:FF:000001">
    <property type="entry name" value="Putative anti-sigma factor"/>
    <property type="match status" value="1"/>
</dbReference>
<proteinExistence type="predicted"/>
<organism evidence="5 7">
    <name type="scientific">Sanguibacteroides justesenii</name>
    <dbReference type="NCBI Taxonomy" id="1547597"/>
    <lineage>
        <taxon>Bacteria</taxon>
        <taxon>Pseudomonadati</taxon>
        <taxon>Bacteroidota</taxon>
        <taxon>Bacteroidia</taxon>
        <taxon>Bacteroidales</taxon>
        <taxon>Porphyromonadaceae</taxon>
        <taxon>Sanguibacteroides</taxon>
    </lineage>
</organism>
<dbReference type="InterPro" id="IPR006860">
    <property type="entry name" value="FecR"/>
</dbReference>
<gene>
    <name evidence="5" type="ORF">BA92_08455</name>
    <name evidence="4" type="ORF">IE90_14080</name>
</gene>
<evidence type="ECO:0000313" key="5">
    <source>
        <dbReference type="EMBL" id="KIO45022.1"/>
    </source>
</evidence>